<proteinExistence type="inferred from homology"/>
<feature type="compositionally biased region" description="Acidic residues" evidence="11">
    <location>
        <begin position="1"/>
        <end position="11"/>
    </location>
</feature>
<dbReference type="Gene3D" id="3.40.50.300">
    <property type="entry name" value="P-loop containing nucleotide triphosphate hydrolases"/>
    <property type="match status" value="2"/>
</dbReference>
<feature type="region of interest" description="Disordered" evidence="11">
    <location>
        <begin position="514"/>
        <end position="544"/>
    </location>
</feature>
<evidence type="ECO:0000313" key="14">
    <source>
        <dbReference type="EMBL" id="SSD59751.1"/>
    </source>
</evidence>
<dbReference type="GO" id="GO:0005730">
    <property type="term" value="C:nucleolus"/>
    <property type="evidence" value="ECO:0007669"/>
    <property type="project" value="UniProtKB-SubCell"/>
</dbReference>
<evidence type="ECO:0000313" key="15">
    <source>
        <dbReference type="Proteomes" id="UP000262825"/>
    </source>
</evidence>
<dbReference type="GO" id="GO:0016787">
    <property type="term" value="F:hydrolase activity"/>
    <property type="evidence" value="ECO:0007669"/>
    <property type="project" value="UniProtKB-KW"/>
</dbReference>
<dbReference type="Pfam" id="PF00271">
    <property type="entry name" value="Helicase_C"/>
    <property type="match status" value="1"/>
</dbReference>
<evidence type="ECO:0000256" key="5">
    <source>
        <dbReference type="ARBA" id="ARBA00022801"/>
    </source>
</evidence>
<evidence type="ECO:0000256" key="2">
    <source>
        <dbReference type="ARBA" id="ARBA00022517"/>
    </source>
</evidence>
<evidence type="ECO:0000256" key="3">
    <source>
        <dbReference type="ARBA" id="ARBA00022552"/>
    </source>
</evidence>
<keyword evidence="3" id="KW-0698">rRNA processing</keyword>
<dbReference type="SMART" id="SM00490">
    <property type="entry name" value="HELICc"/>
    <property type="match status" value="1"/>
</dbReference>
<dbReference type="Proteomes" id="UP000262825">
    <property type="component" value="Unassembled WGS sequence"/>
</dbReference>
<keyword evidence="9" id="KW-0539">Nucleus</keyword>
<evidence type="ECO:0000259" key="13">
    <source>
        <dbReference type="PROSITE" id="PS51194"/>
    </source>
</evidence>
<comment type="similarity">
    <text evidence="10">Belongs to the DEAD box helicase family.</text>
</comment>
<feature type="domain" description="Helicase ATP-binding" evidence="12">
    <location>
        <begin position="213"/>
        <end position="406"/>
    </location>
</feature>
<dbReference type="GO" id="GO:0003723">
    <property type="term" value="F:RNA binding"/>
    <property type="evidence" value="ECO:0007669"/>
    <property type="project" value="UniProtKB-UniRule"/>
</dbReference>
<dbReference type="InterPro" id="IPR025313">
    <property type="entry name" value="SPB4-like_CTE"/>
</dbReference>
<feature type="compositionally biased region" description="Low complexity" evidence="11">
    <location>
        <begin position="24"/>
        <end position="36"/>
    </location>
</feature>
<name>A0A376B532_9ASCO</name>
<dbReference type="SMART" id="SM00487">
    <property type="entry name" value="DEXDc"/>
    <property type="match status" value="1"/>
</dbReference>
<organism evidence="14 15">
    <name type="scientific">Saccharomycodes ludwigii</name>
    <dbReference type="NCBI Taxonomy" id="36035"/>
    <lineage>
        <taxon>Eukaryota</taxon>
        <taxon>Fungi</taxon>
        <taxon>Dikarya</taxon>
        <taxon>Ascomycota</taxon>
        <taxon>Saccharomycotina</taxon>
        <taxon>Saccharomycetes</taxon>
        <taxon>Saccharomycodales</taxon>
        <taxon>Saccharomycodaceae</taxon>
        <taxon>Saccharomycodes</taxon>
    </lineage>
</organism>
<dbReference type="EMBL" id="UFAJ01000197">
    <property type="protein sequence ID" value="SSD59751.1"/>
    <property type="molecule type" value="Genomic_DNA"/>
</dbReference>
<keyword evidence="4 10" id="KW-0547">Nucleotide-binding</keyword>
<dbReference type="Pfam" id="PF13959">
    <property type="entry name" value="CTE_SPB4"/>
    <property type="match status" value="1"/>
</dbReference>
<keyword evidence="7 10" id="KW-0067">ATP-binding</keyword>
<dbReference type="AlphaFoldDB" id="A0A376B532"/>
<feature type="region of interest" description="Disordered" evidence="11">
    <location>
        <begin position="139"/>
        <end position="159"/>
    </location>
</feature>
<dbReference type="Pfam" id="PF00270">
    <property type="entry name" value="DEAD"/>
    <property type="match status" value="1"/>
</dbReference>
<evidence type="ECO:0000256" key="10">
    <source>
        <dbReference type="RuleBase" id="RU365068"/>
    </source>
</evidence>
<evidence type="ECO:0000259" key="12">
    <source>
        <dbReference type="PROSITE" id="PS51192"/>
    </source>
</evidence>
<dbReference type="InterPro" id="IPR027417">
    <property type="entry name" value="P-loop_NTPase"/>
</dbReference>
<dbReference type="InterPro" id="IPR001650">
    <property type="entry name" value="Helicase_C-like"/>
</dbReference>
<dbReference type="PROSITE" id="PS51194">
    <property type="entry name" value="HELICASE_CTER"/>
    <property type="match status" value="1"/>
</dbReference>
<feature type="compositionally biased region" description="Basic and acidic residues" evidence="11">
    <location>
        <begin position="775"/>
        <end position="794"/>
    </location>
</feature>
<keyword evidence="5 10" id="KW-0378">Hydrolase</keyword>
<evidence type="ECO:0000256" key="9">
    <source>
        <dbReference type="ARBA" id="ARBA00023242"/>
    </source>
</evidence>
<feature type="compositionally biased region" description="Basic and acidic residues" evidence="11">
    <location>
        <begin position="69"/>
        <end position="81"/>
    </location>
</feature>
<comment type="subcellular location">
    <subcellularLocation>
        <location evidence="1">Nucleus</location>
        <location evidence="1">Nucleolus</location>
    </subcellularLocation>
</comment>
<comment type="domain">
    <text evidence="10">The Q motif is unique to and characteristic of the DEAD box family of RNA helicases and controls ATP binding and hydrolysis.</text>
</comment>
<dbReference type="GO" id="GO:0005524">
    <property type="term" value="F:ATP binding"/>
    <property type="evidence" value="ECO:0007669"/>
    <property type="project" value="UniProtKB-UniRule"/>
</dbReference>
<keyword evidence="6 10" id="KW-0347">Helicase</keyword>
<protein>
    <recommendedName>
        <fullName evidence="10">ATP-dependent RNA helicase</fullName>
        <ecNumber evidence="10">3.6.4.13</ecNumber>
    </recommendedName>
</protein>
<feature type="region of interest" description="Disordered" evidence="11">
    <location>
        <begin position="69"/>
        <end position="96"/>
    </location>
</feature>
<evidence type="ECO:0000256" key="8">
    <source>
        <dbReference type="ARBA" id="ARBA00022884"/>
    </source>
</evidence>
<sequence>MNSINDDDTDDMMLMNFSTSLPPTDTTKNTISKSKITGGSWKDRRRLQNMLNGKTNNDKKRTTAIKNINDKSNDKSIKTSKSESTVQNKGAQRETLEESINNKESLDHKVTKSRPPQQTDYNLNKQIVSSLFTSNKSIFTTTNNNERSGEKANPSNAPLLSEQNTFESLGIDNPILLKNLKDRLKVTKPTKIQKLAIPKILSKNDLKKQQKTHENGTKKKNLFIHAQTGSGKTLSFLLPLLNTILSLNEDADGNTGSSKLNRNSGCFALIITPTRELASQIYTVLNTITVHYLVPCLLIGGEKKKSEKARLRKGVNFIIGTPGRILDHLTNTRSLKNNQLASLKYCILDEGDKLMELGFEDTLKQIFEIINQEVTNINYQMILCSATKSDNVGKLGDELLKSYYTVSSSSSDNNTGLNLDANTVPDQLLQKIVIVPSKLRLVTLAGCLSNITMQNMKEKANKKVLRTIVFLSCADSVDFHYDVFAHGSTRIKEILNDTVVSTTNGNTILPSFLKQQKQQEKEEEEEKEQNKKQEEKGKEGESGNKYRTNYVFHKLHGSLSQQVRTATLKHFCSDKGQEGKHLILFCTDVASRGLDLPHVSTVIELDPPFAVEDHLHRIGRTARAGIGGESILFLLPGEEEGYMDYIKPFHPKGWKLMKYDKDVLQMAFSNIDVARGDKRRISNLENKKSFESAWDSNATTWHLNVERRVLEDSKFKNLAINGFTSHVRAYATHISKEKQFFNVKFLHLGHLCKSFGLRERPKNLGMMYSNNGNKRSKDGNEDSSKRRKKEDSRSKMLRLAKLAVKQSSDEFNY</sequence>
<evidence type="ECO:0000256" key="11">
    <source>
        <dbReference type="SAM" id="MobiDB-lite"/>
    </source>
</evidence>
<accession>A0A376B532</accession>
<dbReference type="GO" id="GO:0003724">
    <property type="term" value="F:RNA helicase activity"/>
    <property type="evidence" value="ECO:0007669"/>
    <property type="project" value="UniProtKB-EC"/>
</dbReference>
<dbReference type="InterPro" id="IPR014001">
    <property type="entry name" value="Helicase_ATP-bd"/>
</dbReference>
<dbReference type="GO" id="GO:0006364">
    <property type="term" value="P:rRNA processing"/>
    <property type="evidence" value="ECO:0007669"/>
    <property type="project" value="UniProtKB-KW"/>
</dbReference>
<evidence type="ECO:0000256" key="7">
    <source>
        <dbReference type="ARBA" id="ARBA00022840"/>
    </source>
</evidence>
<keyword evidence="15" id="KW-1185">Reference proteome</keyword>
<feature type="domain" description="Helicase C-terminal" evidence="13">
    <location>
        <begin position="494"/>
        <end position="672"/>
    </location>
</feature>
<keyword evidence="8 10" id="KW-0694">RNA-binding</keyword>
<gene>
    <name evidence="14" type="ORF">SCODWIG_01512</name>
</gene>
<evidence type="ECO:0000256" key="6">
    <source>
        <dbReference type="ARBA" id="ARBA00022806"/>
    </source>
</evidence>
<dbReference type="SMART" id="SM01178">
    <property type="entry name" value="DUF4217"/>
    <property type="match status" value="1"/>
</dbReference>
<dbReference type="PROSITE" id="PS51192">
    <property type="entry name" value="HELICASE_ATP_BIND_1"/>
    <property type="match status" value="1"/>
</dbReference>
<dbReference type="PANTHER" id="PTHR24031">
    <property type="entry name" value="RNA HELICASE"/>
    <property type="match status" value="1"/>
</dbReference>
<dbReference type="SUPFAM" id="SSF52540">
    <property type="entry name" value="P-loop containing nucleoside triphosphate hydrolases"/>
    <property type="match status" value="2"/>
</dbReference>
<evidence type="ECO:0000256" key="4">
    <source>
        <dbReference type="ARBA" id="ARBA00022741"/>
    </source>
</evidence>
<feature type="region of interest" description="Disordered" evidence="11">
    <location>
        <begin position="763"/>
        <end position="797"/>
    </location>
</feature>
<keyword evidence="2" id="KW-0690">Ribosome biogenesis</keyword>
<dbReference type="InterPro" id="IPR011545">
    <property type="entry name" value="DEAD/DEAH_box_helicase_dom"/>
</dbReference>
<dbReference type="CDD" id="cd18787">
    <property type="entry name" value="SF2_C_DEAD"/>
    <property type="match status" value="1"/>
</dbReference>
<comment type="function">
    <text evidence="10">RNA helicase.</text>
</comment>
<reference evidence="15" key="1">
    <citation type="submission" date="2018-06" db="EMBL/GenBank/DDBJ databases">
        <authorList>
            <person name="Guldener U."/>
        </authorList>
    </citation>
    <scope>NUCLEOTIDE SEQUENCE [LARGE SCALE GENOMIC DNA]</scope>
    <source>
        <strain evidence="15">UTAD17</strain>
    </source>
</reference>
<dbReference type="EC" id="3.6.4.13" evidence="10"/>
<dbReference type="VEuPathDB" id="FungiDB:SCODWIG_01512"/>
<feature type="region of interest" description="Disordered" evidence="11">
    <location>
        <begin position="1"/>
        <end position="36"/>
    </location>
</feature>
<comment type="catalytic activity">
    <reaction evidence="10">
        <text>ATP + H2O = ADP + phosphate + H(+)</text>
        <dbReference type="Rhea" id="RHEA:13065"/>
        <dbReference type="ChEBI" id="CHEBI:15377"/>
        <dbReference type="ChEBI" id="CHEBI:15378"/>
        <dbReference type="ChEBI" id="CHEBI:30616"/>
        <dbReference type="ChEBI" id="CHEBI:43474"/>
        <dbReference type="ChEBI" id="CHEBI:456216"/>
        <dbReference type="EC" id="3.6.4.13"/>
    </reaction>
</comment>
<feature type="compositionally biased region" description="Basic and acidic residues" evidence="11">
    <location>
        <begin position="528"/>
        <end position="544"/>
    </location>
</feature>
<evidence type="ECO:0000256" key="1">
    <source>
        <dbReference type="ARBA" id="ARBA00004604"/>
    </source>
</evidence>